<name>A0ABW0EJ85_9PSEU</name>
<keyword evidence="2" id="KW-1185">Reference proteome</keyword>
<evidence type="ECO:0000313" key="2">
    <source>
        <dbReference type="Proteomes" id="UP001596157"/>
    </source>
</evidence>
<gene>
    <name evidence="1" type="ORF">ACFPM7_03995</name>
</gene>
<accession>A0ABW0EJ85</accession>
<comment type="caution">
    <text evidence="1">The sequence shown here is derived from an EMBL/GenBank/DDBJ whole genome shotgun (WGS) entry which is preliminary data.</text>
</comment>
<dbReference type="RefSeq" id="WP_378243923.1">
    <property type="nucleotide sequence ID" value="NZ_JBHSKF010000002.1"/>
</dbReference>
<dbReference type="Proteomes" id="UP001596157">
    <property type="component" value="Unassembled WGS sequence"/>
</dbReference>
<evidence type="ECO:0000313" key="1">
    <source>
        <dbReference type="EMBL" id="MFC5286200.1"/>
    </source>
</evidence>
<reference evidence="2" key="1">
    <citation type="journal article" date="2019" name="Int. J. Syst. Evol. Microbiol.">
        <title>The Global Catalogue of Microorganisms (GCM) 10K type strain sequencing project: providing services to taxonomists for standard genome sequencing and annotation.</title>
        <authorList>
            <consortium name="The Broad Institute Genomics Platform"/>
            <consortium name="The Broad Institute Genome Sequencing Center for Infectious Disease"/>
            <person name="Wu L."/>
            <person name="Ma J."/>
        </authorList>
    </citation>
    <scope>NUCLEOTIDE SEQUENCE [LARGE SCALE GENOMIC DNA]</scope>
    <source>
        <strain evidence="2">CCUG 59778</strain>
    </source>
</reference>
<sequence length="155" mass="16545">MIASGTPSKVAEYERAAAGYADLEVRFGSVPETGADCDAVVITVPIAHDWHGGFPVIGRAQVLLNERNDDSPPFVVTTIPFEIGNFPDVSDWSGEYEYMRSVLEAGMRELVSVLGEASLRVLVHSDGAGFSGMSASALVEAVVHVSAIDYRVLES</sequence>
<protein>
    <submittedName>
        <fullName evidence="1">Uncharacterized protein</fullName>
    </submittedName>
</protein>
<proteinExistence type="predicted"/>
<organism evidence="1 2">
    <name type="scientific">Actinokineospora guangxiensis</name>
    <dbReference type="NCBI Taxonomy" id="1490288"/>
    <lineage>
        <taxon>Bacteria</taxon>
        <taxon>Bacillati</taxon>
        <taxon>Actinomycetota</taxon>
        <taxon>Actinomycetes</taxon>
        <taxon>Pseudonocardiales</taxon>
        <taxon>Pseudonocardiaceae</taxon>
        <taxon>Actinokineospora</taxon>
    </lineage>
</organism>
<dbReference type="EMBL" id="JBHSKF010000002">
    <property type="protein sequence ID" value="MFC5286200.1"/>
    <property type="molecule type" value="Genomic_DNA"/>
</dbReference>